<sequence>MKTGEELGLPAGLGRGRRSPRHGSRVSGCEPVQRGEGIVPAAQAPSTVAQRAGIAPVPFASGLQSHSLMPLLSEPRLRRALRQCGQRASAPGADGMTWGDLRREAQTVLPQLAIELAEGTWQPGPVRDVPLSTYTGKQIHAFVPTVRDRLVHRALRNAIEPILEARAFRGWVSGFRPRRNRITSLRQAAMYHQAGFRWAADLDVASVSAGAIVDEVIDWHAEHIHDGALLARLRTALAAMPSPIAPGSGLAPMLINLRLSQVDKRVSGLRVVRFADNYVAFAGAREEAHEAFYAISDALLTLRLCPNEIKSRIREDVNVEDLFLIGG</sequence>
<gene>
    <name evidence="2" type="ORF">ATK36_5388</name>
</gene>
<accession>A0A2A9FI44</accession>
<feature type="compositionally biased region" description="Basic residues" evidence="1">
    <location>
        <begin position="15"/>
        <end position="24"/>
    </location>
</feature>
<feature type="compositionally biased region" description="Low complexity" evidence="1">
    <location>
        <begin position="1"/>
        <end position="12"/>
    </location>
</feature>
<proteinExistence type="predicted"/>
<evidence type="ECO:0008006" key="4">
    <source>
        <dbReference type="Google" id="ProtNLM"/>
    </source>
</evidence>
<dbReference type="AlphaFoldDB" id="A0A2A9FI44"/>
<comment type="caution">
    <text evidence="2">The sequence shown here is derived from an EMBL/GenBank/DDBJ whole genome shotgun (WGS) entry which is preliminary data.</text>
</comment>
<feature type="region of interest" description="Disordered" evidence="1">
    <location>
        <begin position="1"/>
        <end position="32"/>
    </location>
</feature>
<name>A0A2A9FI44_9PSEU</name>
<dbReference type="PANTHER" id="PTHR34047">
    <property type="entry name" value="NUCLEAR INTRON MATURASE 1, MITOCHONDRIAL-RELATED"/>
    <property type="match status" value="1"/>
</dbReference>
<keyword evidence="3" id="KW-1185">Reference proteome</keyword>
<evidence type="ECO:0000256" key="1">
    <source>
        <dbReference type="SAM" id="MobiDB-lite"/>
    </source>
</evidence>
<dbReference type="PANTHER" id="PTHR34047:SF8">
    <property type="entry name" value="PROTEIN YKFC"/>
    <property type="match status" value="1"/>
</dbReference>
<protein>
    <recommendedName>
        <fullName evidence="4">Reverse transcriptase (RNA-dependent DNA polymerase)</fullName>
    </recommendedName>
</protein>
<reference evidence="2 3" key="1">
    <citation type="submission" date="2017-10" db="EMBL/GenBank/DDBJ databases">
        <title>Sequencing the genomes of 1000 actinobacteria strains.</title>
        <authorList>
            <person name="Klenk H.-P."/>
        </authorList>
    </citation>
    <scope>NUCLEOTIDE SEQUENCE [LARGE SCALE GENOMIC DNA]</scope>
    <source>
        <strain evidence="2 3">DSM 46092</strain>
    </source>
</reference>
<evidence type="ECO:0000313" key="3">
    <source>
        <dbReference type="Proteomes" id="UP000243542"/>
    </source>
</evidence>
<dbReference type="Proteomes" id="UP000243542">
    <property type="component" value="Unassembled WGS sequence"/>
</dbReference>
<evidence type="ECO:0000313" key="2">
    <source>
        <dbReference type="EMBL" id="PFG50180.1"/>
    </source>
</evidence>
<organism evidence="2 3">
    <name type="scientific">Amycolatopsis sulphurea</name>
    <dbReference type="NCBI Taxonomy" id="76022"/>
    <lineage>
        <taxon>Bacteria</taxon>
        <taxon>Bacillati</taxon>
        <taxon>Actinomycetota</taxon>
        <taxon>Actinomycetes</taxon>
        <taxon>Pseudonocardiales</taxon>
        <taxon>Pseudonocardiaceae</taxon>
        <taxon>Amycolatopsis</taxon>
    </lineage>
</organism>
<dbReference type="InterPro" id="IPR051083">
    <property type="entry name" value="GrpII_Intron_Splice-Mob/Def"/>
</dbReference>
<dbReference type="EMBL" id="PDJK01000002">
    <property type="protein sequence ID" value="PFG50180.1"/>
    <property type="molecule type" value="Genomic_DNA"/>
</dbReference>